<comment type="caution">
    <text evidence="2">The sequence shown here is derived from an EMBL/GenBank/DDBJ whole genome shotgun (WGS) entry which is preliminary data.</text>
</comment>
<dbReference type="GeneID" id="63796555"/>
<name>A0A364L688_TALAM</name>
<organism evidence="2 3">
    <name type="scientific">Talaromyces amestolkiae</name>
    <dbReference type="NCBI Taxonomy" id="1196081"/>
    <lineage>
        <taxon>Eukaryota</taxon>
        <taxon>Fungi</taxon>
        <taxon>Dikarya</taxon>
        <taxon>Ascomycota</taxon>
        <taxon>Pezizomycotina</taxon>
        <taxon>Eurotiomycetes</taxon>
        <taxon>Eurotiomycetidae</taxon>
        <taxon>Eurotiales</taxon>
        <taxon>Trichocomaceae</taxon>
        <taxon>Talaromyces</taxon>
        <taxon>Talaromyces sect. Talaromyces</taxon>
    </lineage>
</organism>
<keyword evidence="3" id="KW-1185">Reference proteome</keyword>
<dbReference type="RefSeq" id="XP_040735843.1">
    <property type="nucleotide sequence ID" value="XM_040880025.1"/>
</dbReference>
<feature type="region of interest" description="Disordered" evidence="1">
    <location>
        <begin position="114"/>
        <end position="137"/>
    </location>
</feature>
<dbReference type="AlphaFoldDB" id="A0A364L688"/>
<evidence type="ECO:0000256" key="1">
    <source>
        <dbReference type="SAM" id="MobiDB-lite"/>
    </source>
</evidence>
<accession>A0A364L688</accession>
<sequence>MDQRLLPGVPEGLEATSGYMSTALHALGLVTGELRIYGCHNEANEMGRLSHEVIQQWYHAVERIRAVAASQHAHQSIPGLFPLPSFAAGPLVVITNDQASEISTERGHAELIEDDQSQQAASQLPEPKAETEPVPAGEASWAHIASLAGRPQVTERPVSRANREVRHNARPPAIMHAPSRRATALGGVAEASSSRAATRHTDNNGNGILEDGKAGIVVIKGPIETIKNILSYTSVRIIEGAIYDISINKNEEIVVIFQYALHAQIFVDRNTESVATRGESVFGPGDWAVTLGKHMEWTDTLRRMAHPHRERRRLTFVKSRLFADNTSFMKWVREVQDVAGSSNVDFVWAFNTGNATAVFFSVATARKVMQTFSHWRASRSCYEDLVVSYSSDPCEKDLQLTTQLRYHVQPAHRRRHHYYHGRK</sequence>
<dbReference type="OrthoDB" id="77405at2759"/>
<dbReference type="Proteomes" id="UP000249363">
    <property type="component" value="Unassembled WGS sequence"/>
</dbReference>
<dbReference type="EMBL" id="MIKG01000015">
    <property type="protein sequence ID" value="RAO71328.1"/>
    <property type="molecule type" value="Genomic_DNA"/>
</dbReference>
<proteinExistence type="predicted"/>
<gene>
    <name evidence="2" type="ORF">BHQ10_007340</name>
</gene>
<protein>
    <submittedName>
        <fullName evidence="2">Uncharacterized protein</fullName>
    </submittedName>
</protein>
<evidence type="ECO:0000313" key="3">
    <source>
        <dbReference type="Proteomes" id="UP000249363"/>
    </source>
</evidence>
<evidence type="ECO:0000313" key="2">
    <source>
        <dbReference type="EMBL" id="RAO71328.1"/>
    </source>
</evidence>
<reference evidence="2 3" key="1">
    <citation type="journal article" date="2017" name="Biotechnol. Biofuels">
        <title>Differential beta-glucosidase expression as a function of carbon source availability in Talaromyces amestolkiae: a genomic and proteomic approach.</title>
        <authorList>
            <person name="de Eugenio L.I."/>
            <person name="Mendez-Liter J.A."/>
            <person name="Nieto-Dominguez M."/>
            <person name="Alonso L."/>
            <person name="Gil-Munoz J."/>
            <person name="Barriuso J."/>
            <person name="Prieto A."/>
            <person name="Martinez M.J."/>
        </authorList>
    </citation>
    <scope>NUCLEOTIDE SEQUENCE [LARGE SCALE GENOMIC DNA]</scope>
    <source>
        <strain evidence="2 3">CIB</strain>
    </source>
</reference>